<dbReference type="InterPro" id="IPR036977">
    <property type="entry name" value="DNA_primase_Znf_CHC2"/>
</dbReference>
<protein>
    <recommendedName>
        <fullName evidence="12 13">DNA primase</fullName>
        <ecNumber evidence="12">2.7.7.101</ecNumber>
    </recommendedName>
</protein>
<keyword evidence="1 12" id="KW-0240">DNA-directed RNA polymerase</keyword>
<dbReference type="InterPro" id="IPR050219">
    <property type="entry name" value="DnaG_primase"/>
</dbReference>
<dbReference type="Gene3D" id="3.90.580.10">
    <property type="entry name" value="Zinc finger, CHC2-type domain"/>
    <property type="match status" value="1"/>
</dbReference>
<dbReference type="CDD" id="cd03364">
    <property type="entry name" value="TOPRIM_DnaG_primases"/>
    <property type="match status" value="1"/>
</dbReference>
<comment type="similarity">
    <text evidence="12 13">Belongs to the DnaG primase family.</text>
</comment>
<dbReference type="SMART" id="SM00400">
    <property type="entry name" value="ZnF_CHCC"/>
    <property type="match status" value="1"/>
</dbReference>
<evidence type="ECO:0000256" key="3">
    <source>
        <dbReference type="ARBA" id="ARBA00022679"/>
    </source>
</evidence>
<reference evidence="17 18" key="1">
    <citation type="journal article" date="2016" name="Nat. Commun.">
        <title>Thousands of microbial genomes shed light on interconnected biogeochemical processes in an aquifer system.</title>
        <authorList>
            <person name="Anantharaman K."/>
            <person name="Brown C.T."/>
            <person name="Hug L.A."/>
            <person name="Sharon I."/>
            <person name="Castelle C.J."/>
            <person name="Probst A.J."/>
            <person name="Thomas B.C."/>
            <person name="Singh A."/>
            <person name="Wilkins M.J."/>
            <person name="Karaoz U."/>
            <person name="Brodie E.L."/>
            <person name="Williams K.H."/>
            <person name="Hubbard S.S."/>
            <person name="Banfield J.F."/>
        </authorList>
    </citation>
    <scope>NUCLEOTIDE SEQUENCE [LARGE SCALE GENOMIC DNA]</scope>
</reference>
<dbReference type="GO" id="GO:0000428">
    <property type="term" value="C:DNA-directed RNA polymerase complex"/>
    <property type="evidence" value="ECO:0007669"/>
    <property type="project" value="UniProtKB-KW"/>
</dbReference>
<dbReference type="Pfam" id="PF13155">
    <property type="entry name" value="Toprim_2"/>
    <property type="match status" value="1"/>
</dbReference>
<evidence type="ECO:0000259" key="16">
    <source>
        <dbReference type="PROSITE" id="PS50880"/>
    </source>
</evidence>
<dbReference type="Gene3D" id="3.40.1360.10">
    <property type="match status" value="1"/>
</dbReference>
<dbReference type="Pfam" id="PF01807">
    <property type="entry name" value="Zn_ribbon_DnaG"/>
    <property type="match status" value="1"/>
</dbReference>
<keyword evidence="9" id="KW-0460">Magnesium</keyword>
<evidence type="ECO:0000256" key="1">
    <source>
        <dbReference type="ARBA" id="ARBA00022478"/>
    </source>
</evidence>
<dbReference type="InterPro" id="IPR002694">
    <property type="entry name" value="Znf_CHC2"/>
</dbReference>
<organism evidence="17 18">
    <name type="scientific">Candidatus Giovannonibacteria bacterium RIFCSPLOWO2_01_FULL_46_32</name>
    <dbReference type="NCBI Taxonomy" id="1798353"/>
    <lineage>
        <taxon>Bacteria</taxon>
        <taxon>Candidatus Giovannoniibacteriota</taxon>
    </lineage>
</organism>
<keyword evidence="3 12" id="KW-0808">Transferase</keyword>
<dbReference type="InterPro" id="IPR019475">
    <property type="entry name" value="DNA_primase_DnaB-bd"/>
</dbReference>
<dbReference type="EMBL" id="MFIF01000006">
    <property type="protein sequence ID" value="OGF87276.1"/>
    <property type="molecule type" value="Genomic_DNA"/>
</dbReference>
<gene>
    <name evidence="12" type="primary">dnaG</name>
    <name evidence="17" type="ORF">A3B19_03560</name>
</gene>
<dbReference type="EC" id="2.7.7.101" evidence="12"/>
<dbReference type="Proteomes" id="UP000177346">
    <property type="component" value="Unassembled WGS sequence"/>
</dbReference>
<evidence type="ECO:0000313" key="18">
    <source>
        <dbReference type="Proteomes" id="UP000177346"/>
    </source>
</evidence>
<sequence>MPSQIEEIKSRVNVVDLVGSYVRLAKAGANFRALCPFHSERTPSFNVSPARQIWHCFGCGKGGDIFEFIQQIEGVEFADALRTLADRAGVELKHEDPRFRTERARQFALLEEAAKFFESNLAIGLLSPLSNPIAKYLHARGLTDDTIREFRLGYAQDEWRSLSAHLKNKDFSAAEIEKSGLVVKNQRDFYDRFRGRIMFPIFDYNGRVAAFGGRIFPEKDNESKYVNSPETILYQKSKTLYALNKSKTEIMRQKECVVVEGYMDAIMSWQGGVKNVAASSGTAFTEDQLKTIKRLADRMIFSFDADSAGESASKRGIALALERGFEVRVAGGLGVKDPAEAVAKNPEIWQKAVSASRHIVEFYLDSAVKKFHPASPEAKREIQKTVLPVVASLGELERAHWARELSNILNIKEEAVWAALKKANTALSQEGENVFGDEQGSARNNNRKSLLEGRILAIAAEYPALSQKLDPAFQNLLAQSNKTAIFAEILLNNLADAEVEFIKCQRELKKEYLKERLVALSGEISGAERKGAGNLKTLLGEFHKISKELNQI</sequence>
<evidence type="ECO:0000256" key="10">
    <source>
        <dbReference type="ARBA" id="ARBA00023125"/>
    </source>
</evidence>
<feature type="domain" description="Toprim" evidence="16">
    <location>
        <begin position="254"/>
        <end position="335"/>
    </location>
</feature>
<dbReference type="GO" id="GO:0005737">
    <property type="term" value="C:cytoplasm"/>
    <property type="evidence" value="ECO:0007669"/>
    <property type="project" value="TreeGrafter"/>
</dbReference>
<dbReference type="GO" id="GO:0008270">
    <property type="term" value="F:zinc ion binding"/>
    <property type="evidence" value="ECO:0007669"/>
    <property type="project" value="UniProtKB-UniRule"/>
</dbReference>
<keyword evidence="15" id="KW-0175">Coiled coil</keyword>
<dbReference type="GO" id="GO:0003899">
    <property type="term" value="F:DNA-directed RNA polymerase activity"/>
    <property type="evidence" value="ECO:0007669"/>
    <property type="project" value="UniProtKB-UniRule"/>
</dbReference>
<keyword evidence="8 12" id="KW-0862">Zinc</keyword>
<keyword evidence="6 12" id="KW-0479">Metal-binding</keyword>
<evidence type="ECO:0000313" key="17">
    <source>
        <dbReference type="EMBL" id="OGF87276.1"/>
    </source>
</evidence>
<keyword evidence="11 12" id="KW-0804">Transcription</keyword>
<dbReference type="InterPro" id="IPR006171">
    <property type="entry name" value="TOPRIM_dom"/>
</dbReference>
<dbReference type="PIRSF" id="PIRSF002811">
    <property type="entry name" value="DnaG"/>
    <property type="match status" value="1"/>
</dbReference>
<feature type="zinc finger region" description="CHC2-type" evidence="12 14">
    <location>
        <begin position="35"/>
        <end position="59"/>
    </location>
</feature>
<keyword evidence="7 12" id="KW-0863">Zinc-finger</keyword>
<dbReference type="SUPFAM" id="SSF57783">
    <property type="entry name" value="Zinc beta-ribbon"/>
    <property type="match status" value="1"/>
</dbReference>
<dbReference type="SUPFAM" id="SSF56731">
    <property type="entry name" value="DNA primase core"/>
    <property type="match status" value="1"/>
</dbReference>
<dbReference type="FunFam" id="3.90.580.10:FF:000001">
    <property type="entry name" value="DNA primase"/>
    <property type="match status" value="1"/>
</dbReference>
<evidence type="ECO:0000256" key="2">
    <source>
        <dbReference type="ARBA" id="ARBA00022515"/>
    </source>
</evidence>
<dbReference type="InterPro" id="IPR030846">
    <property type="entry name" value="DnaG_bac"/>
</dbReference>
<evidence type="ECO:0000256" key="11">
    <source>
        <dbReference type="ARBA" id="ARBA00023163"/>
    </source>
</evidence>
<dbReference type="Pfam" id="PF10410">
    <property type="entry name" value="DnaB_bind"/>
    <property type="match status" value="1"/>
</dbReference>
<comment type="caution">
    <text evidence="17">The sequence shown here is derived from an EMBL/GenBank/DDBJ whole genome shotgun (WGS) entry which is preliminary data.</text>
</comment>
<evidence type="ECO:0000256" key="13">
    <source>
        <dbReference type="PIRNR" id="PIRNR002811"/>
    </source>
</evidence>
<keyword evidence="2 12" id="KW-0639">Primosome</keyword>
<dbReference type="GO" id="GO:0003677">
    <property type="term" value="F:DNA binding"/>
    <property type="evidence" value="ECO:0007669"/>
    <property type="project" value="UniProtKB-KW"/>
</dbReference>
<comment type="catalytic activity">
    <reaction evidence="12">
        <text>ssDNA + n NTP = ssDNA/pppN(pN)n-1 hybrid + (n-1) diphosphate.</text>
        <dbReference type="EC" id="2.7.7.101"/>
    </reaction>
</comment>
<dbReference type="PANTHER" id="PTHR30313">
    <property type="entry name" value="DNA PRIMASE"/>
    <property type="match status" value="1"/>
</dbReference>
<evidence type="ECO:0000256" key="5">
    <source>
        <dbReference type="ARBA" id="ARBA00022705"/>
    </source>
</evidence>
<dbReference type="AlphaFoldDB" id="A0A1F5XHK0"/>
<dbReference type="GO" id="GO:0006269">
    <property type="term" value="P:DNA replication, synthesis of primer"/>
    <property type="evidence" value="ECO:0007669"/>
    <property type="project" value="UniProtKB-UniRule"/>
</dbReference>
<dbReference type="InterPro" id="IPR006295">
    <property type="entry name" value="DNA_primase_DnaG"/>
</dbReference>
<evidence type="ECO:0000256" key="4">
    <source>
        <dbReference type="ARBA" id="ARBA00022695"/>
    </source>
</evidence>
<keyword evidence="5 12" id="KW-0235">DNA replication</keyword>
<dbReference type="NCBIfam" id="TIGR01391">
    <property type="entry name" value="dnaG"/>
    <property type="match status" value="1"/>
</dbReference>
<comment type="subunit">
    <text evidence="12">Monomer. Interacts with DnaB.</text>
</comment>
<keyword evidence="10 12" id="KW-0238">DNA-binding</keyword>
<dbReference type="InterPro" id="IPR034151">
    <property type="entry name" value="TOPRIM_DnaG_bac"/>
</dbReference>
<dbReference type="GO" id="GO:1990077">
    <property type="term" value="C:primosome complex"/>
    <property type="evidence" value="ECO:0007669"/>
    <property type="project" value="UniProtKB-KW"/>
</dbReference>
<comment type="function">
    <text evidence="12 13">RNA polymerase that catalyzes the synthesis of short RNA molecules used as primers for DNA polymerase during DNA replication.</text>
</comment>
<evidence type="ECO:0000256" key="6">
    <source>
        <dbReference type="ARBA" id="ARBA00022723"/>
    </source>
</evidence>
<evidence type="ECO:0000256" key="8">
    <source>
        <dbReference type="ARBA" id="ARBA00022833"/>
    </source>
</evidence>
<evidence type="ECO:0000256" key="15">
    <source>
        <dbReference type="SAM" id="Coils"/>
    </source>
</evidence>
<dbReference type="PANTHER" id="PTHR30313:SF2">
    <property type="entry name" value="DNA PRIMASE"/>
    <property type="match status" value="1"/>
</dbReference>
<dbReference type="SMART" id="SM00493">
    <property type="entry name" value="TOPRIM"/>
    <property type="match status" value="1"/>
</dbReference>
<evidence type="ECO:0000256" key="7">
    <source>
        <dbReference type="ARBA" id="ARBA00022771"/>
    </source>
</evidence>
<keyword evidence="4 12" id="KW-0548">Nucleotidyltransferase</keyword>
<accession>A0A1F5XHK0</accession>
<dbReference type="InterPro" id="IPR013264">
    <property type="entry name" value="DNAG_N"/>
</dbReference>
<dbReference type="Gene3D" id="3.90.980.10">
    <property type="entry name" value="DNA primase, catalytic core, N-terminal domain"/>
    <property type="match status" value="1"/>
</dbReference>
<comment type="cofactor">
    <cofactor evidence="12 13 14">
        <name>Zn(2+)</name>
        <dbReference type="ChEBI" id="CHEBI:29105"/>
    </cofactor>
    <text evidence="12 13 14">Binds 1 zinc ion per monomer.</text>
</comment>
<feature type="coiled-coil region" evidence="15">
    <location>
        <begin position="487"/>
        <end position="530"/>
    </location>
</feature>
<proteinExistence type="inferred from homology"/>
<dbReference type="HAMAP" id="MF_00974">
    <property type="entry name" value="DNA_primase_DnaG"/>
    <property type="match status" value="1"/>
</dbReference>
<dbReference type="Pfam" id="PF08275">
    <property type="entry name" value="DNAG_N"/>
    <property type="match status" value="1"/>
</dbReference>
<evidence type="ECO:0000256" key="12">
    <source>
        <dbReference type="HAMAP-Rule" id="MF_00974"/>
    </source>
</evidence>
<dbReference type="InterPro" id="IPR037068">
    <property type="entry name" value="DNA_primase_core_N_sf"/>
</dbReference>
<evidence type="ECO:0000256" key="9">
    <source>
        <dbReference type="ARBA" id="ARBA00022842"/>
    </source>
</evidence>
<name>A0A1F5XHK0_9BACT</name>
<comment type="domain">
    <text evidence="12">Contains an N-terminal zinc-binding domain, a central core domain that contains the primase activity, and a C-terminal DnaB-binding domain.</text>
</comment>
<dbReference type="PROSITE" id="PS50880">
    <property type="entry name" value="TOPRIM"/>
    <property type="match status" value="1"/>
</dbReference>
<evidence type="ECO:0000256" key="14">
    <source>
        <dbReference type="PIRSR" id="PIRSR002811-1"/>
    </source>
</evidence>